<reference evidence="4" key="1">
    <citation type="submission" date="2023-11" db="EMBL/GenBank/DDBJ databases">
        <authorList>
            <person name="Alioto T."/>
            <person name="Alioto T."/>
            <person name="Gomez Garrido J."/>
        </authorList>
    </citation>
    <scope>NUCLEOTIDE SEQUENCE</scope>
</reference>
<dbReference type="GO" id="GO:0030466">
    <property type="term" value="P:silent mating-type cassette heterochromatin formation"/>
    <property type="evidence" value="ECO:0007669"/>
    <property type="project" value="TreeGrafter"/>
</dbReference>
<name>A0AAI8Z0Z3_9PEZI</name>
<evidence type="ECO:0000313" key="5">
    <source>
        <dbReference type="Proteomes" id="UP001296104"/>
    </source>
</evidence>
<feature type="region of interest" description="Disordered" evidence="1">
    <location>
        <begin position="647"/>
        <end position="669"/>
    </location>
</feature>
<dbReference type="PANTHER" id="PTHR38046:SF1">
    <property type="entry name" value="CRYPTIC LOCI REGULATOR 2"/>
    <property type="match status" value="1"/>
</dbReference>
<dbReference type="InterPro" id="IPR018839">
    <property type="entry name" value="Tscrpt-silencing_Clr2_C"/>
</dbReference>
<dbReference type="Pfam" id="PF10383">
    <property type="entry name" value="Clr2"/>
    <property type="match status" value="1"/>
</dbReference>
<feature type="compositionally biased region" description="Low complexity" evidence="1">
    <location>
        <begin position="188"/>
        <end position="202"/>
    </location>
</feature>
<protein>
    <submittedName>
        <fullName evidence="4">Uncharacterized protein</fullName>
    </submittedName>
</protein>
<dbReference type="PANTHER" id="PTHR38046">
    <property type="entry name" value="CRYPTIC LOCI REGULATOR 2"/>
    <property type="match status" value="1"/>
</dbReference>
<feature type="domain" description="Cryptic loci regulator 2 C-terminal" evidence="2">
    <location>
        <begin position="380"/>
        <end position="507"/>
    </location>
</feature>
<feature type="region of interest" description="Disordered" evidence="1">
    <location>
        <begin position="568"/>
        <end position="590"/>
    </location>
</feature>
<dbReference type="AlphaFoldDB" id="A0AAI8Z0Z3"/>
<comment type="caution">
    <text evidence="4">The sequence shown here is derived from an EMBL/GenBank/DDBJ whole genome shotgun (WGS) entry which is preliminary data.</text>
</comment>
<feature type="domain" description="Cryptic loci regulator 2 N-terminal" evidence="3">
    <location>
        <begin position="85"/>
        <end position="168"/>
    </location>
</feature>
<dbReference type="Proteomes" id="UP001296104">
    <property type="component" value="Unassembled WGS sequence"/>
</dbReference>
<feature type="region of interest" description="Disordered" evidence="1">
    <location>
        <begin position="188"/>
        <end position="230"/>
    </location>
</feature>
<dbReference type="GO" id="GO:0070824">
    <property type="term" value="C:SHREC complex"/>
    <property type="evidence" value="ECO:0007669"/>
    <property type="project" value="InterPro"/>
</dbReference>
<organism evidence="4 5">
    <name type="scientific">Lecanosticta acicola</name>
    <dbReference type="NCBI Taxonomy" id="111012"/>
    <lineage>
        <taxon>Eukaryota</taxon>
        <taxon>Fungi</taxon>
        <taxon>Dikarya</taxon>
        <taxon>Ascomycota</taxon>
        <taxon>Pezizomycotina</taxon>
        <taxon>Dothideomycetes</taxon>
        <taxon>Dothideomycetidae</taxon>
        <taxon>Mycosphaerellales</taxon>
        <taxon>Mycosphaerellaceae</taxon>
        <taxon>Lecanosticta</taxon>
    </lineage>
</organism>
<evidence type="ECO:0000256" key="1">
    <source>
        <dbReference type="SAM" id="MobiDB-lite"/>
    </source>
</evidence>
<sequence length="669" mass="75046">MARFYPIYARRSDGRIELVSKGKRRELNQPTDDQLDQKPDRNGVSDFYREVAQDEPKHVDWRRKLGGMLARELAWKDKTAGESGYILVALPENYRLYEHVKKTEKDGKTEVKSKTHAAGGNDRQDAYLYGHPVGRRKRFRSPNDFFPHLLWLCTDEKGDPDNCSCKLCSPEDLETVVPGATARMAAAQQAPQQMARQTSQQSYRIPASVPQPPAPQAKKPTPLPSVKSPDQRMDLEYGSFMYRPGELVWFERGQAWGLGTILRRWIPHGLSAGNDKYSYLVQSLSHPLQYEQPVVKTSHASMRPWLAWSVPRFTSDGLNNLPQPPQYETADWQGLVQGRYGRGDPQVDASILAAKMIDSTYTPFGKTKMAQVEGGAVETHYNGIFLGAEKVWVGDPVRLTVGSGTEIMVVHSVVERRRVSAMTPQMNSQTCKLVGDIYQLVQVQHSDPQIPTPAATNNNPHLPQRLTEDLAYRNARSIPTRRTASYWKLAVPQQRLDLDNFRGRWYEASLVLPILQAEPFAQAAKRGDIQESSLWMNSRGDCLNSNRAPQLQRYPKQNIRAETRREAFGRSIPPNAQIQDDIQPPNPPNVDPSLNEMDTGAGNSADTAIEIDPKFETAGETMGQGQGQQQDHDHSGLDEFMNLDGMDESGMPGFGHDYGSQVTGPGSFY</sequence>
<dbReference type="Pfam" id="PF16761">
    <property type="entry name" value="Clr2_transil"/>
    <property type="match status" value="1"/>
</dbReference>
<dbReference type="InterPro" id="IPR031915">
    <property type="entry name" value="Clr2_N"/>
</dbReference>
<dbReference type="GO" id="GO:0031934">
    <property type="term" value="C:mating-type region heterochromatin"/>
    <property type="evidence" value="ECO:0007669"/>
    <property type="project" value="TreeGrafter"/>
</dbReference>
<keyword evidence="5" id="KW-1185">Reference proteome</keyword>
<dbReference type="GO" id="GO:0033553">
    <property type="term" value="C:rDNA heterochromatin"/>
    <property type="evidence" value="ECO:0007669"/>
    <property type="project" value="TreeGrafter"/>
</dbReference>
<accession>A0AAI8Z0Z3</accession>
<dbReference type="EMBL" id="CAVMBE010000036">
    <property type="protein sequence ID" value="CAK4030447.1"/>
    <property type="molecule type" value="Genomic_DNA"/>
</dbReference>
<evidence type="ECO:0000313" key="4">
    <source>
        <dbReference type="EMBL" id="CAK4030447.1"/>
    </source>
</evidence>
<proteinExistence type="predicted"/>
<gene>
    <name evidence="4" type="ORF">LECACI_7A005605</name>
</gene>
<evidence type="ECO:0000259" key="3">
    <source>
        <dbReference type="Pfam" id="PF16761"/>
    </source>
</evidence>
<evidence type="ECO:0000259" key="2">
    <source>
        <dbReference type="Pfam" id="PF10383"/>
    </source>
</evidence>
<feature type="compositionally biased region" description="Polar residues" evidence="1">
    <location>
        <begin position="660"/>
        <end position="669"/>
    </location>
</feature>
<dbReference type="InterPro" id="IPR038986">
    <property type="entry name" value="Clr2"/>
</dbReference>